<organism evidence="1 2">
    <name type="scientific">Eumeta variegata</name>
    <name type="common">Bagworm moth</name>
    <name type="synonym">Eumeta japonica</name>
    <dbReference type="NCBI Taxonomy" id="151549"/>
    <lineage>
        <taxon>Eukaryota</taxon>
        <taxon>Metazoa</taxon>
        <taxon>Ecdysozoa</taxon>
        <taxon>Arthropoda</taxon>
        <taxon>Hexapoda</taxon>
        <taxon>Insecta</taxon>
        <taxon>Pterygota</taxon>
        <taxon>Neoptera</taxon>
        <taxon>Endopterygota</taxon>
        <taxon>Lepidoptera</taxon>
        <taxon>Glossata</taxon>
        <taxon>Ditrysia</taxon>
        <taxon>Tineoidea</taxon>
        <taxon>Psychidae</taxon>
        <taxon>Oiketicinae</taxon>
        <taxon>Eumeta</taxon>
    </lineage>
</organism>
<comment type="caution">
    <text evidence="1">The sequence shown here is derived from an EMBL/GenBank/DDBJ whole genome shotgun (WGS) entry which is preliminary data.</text>
</comment>
<proteinExistence type="predicted"/>
<protein>
    <submittedName>
        <fullName evidence="1">Uncharacterized protein</fullName>
    </submittedName>
</protein>
<gene>
    <name evidence="1" type="ORF">EVAR_100764_1</name>
</gene>
<reference evidence="1 2" key="1">
    <citation type="journal article" date="2019" name="Commun. Biol.">
        <title>The bagworm genome reveals a unique fibroin gene that provides high tensile strength.</title>
        <authorList>
            <person name="Kono N."/>
            <person name="Nakamura H."/>
            <person name="Ohtoshi R."/>
            <person name="Tomita M."/>
            <person name="Numata K."/>
            <person name="Arakawa K."/>
        </authorList>
    </citation>
    <scope>NUCLEOTIDE SEQUENCE [LARGE SCALE GENOMIC DNA]</scope>
</reference>
<evidence type="ECO:0000313" key="2">
    <source>
        <dbReference type="Proteomes" id="UP000299102"/>
    </source>
</evidence>
<dbReference type="OrthoDB" id="5419617at2759"/>
<sequence>MVTGAHIFRLMSIAARQARRAKVLLNLSRTHLRMAVLLTIGQCTYGNHARQMGLSYRSYHSEAALQFSDTYRAVEDLRTRKGYSITYMNYRRLTKCTCLLSKSNRCGWDQANCALFYREGSSMTCLKYPLLL</sequence>
<dbReference type="AlphaFoldDB" id="A0A4C1ST29"/>
<keyword evidence="2" id="KW-1185">Reference proteome</keyword>
<dbReference type="Proteomes" id="UP000299102">
    <property type="component" value="Unassembled WGS sequence"/>
</dbReference>
<name>A0A4C1ST29_EUMVA</name>
<evidence type="ECO:0000313" key="1">
    <source>
        <dbReference type="EMBL" id="GBP05066.1"/>
    </source>
</evidence>
<dbReference type="EMBL" id="BGZK01003854">
    <property type="protein sequence ID" value="GBP05066.1"/>
    <property type="molecule type" value="Genomic_DNA"/>
</dbReference>
<accession>A0A4C1ST29</accession>